<dbReference type="Gene3D" id="3.90.280.10">
    <property type="entry name" value="PEBP-like"/>
    <property type="match status" value="1"/>
</dbReference>
<keyword evidence="2" id="KW-1185">Reference proteome</keyword>
<accession>A0A916J943</accession>
<dbReference type="Pfam" id="PF01161">
    <property type="entry name" value="PBP"/>
    <property type="match status" value="1"/>
</dbReference>
<dbReference type="InterPro" id="IPR008914">
    <property type="entry name" value="PEBP"/>
</dbReference>
<protein>
    <submittedName>
        <fullName evidence="1">Phosphatidylethanolamine-binding protein</fullName>
    </submittedName>
</protein>
<proteinExistence type="predicted"/>
<dbReference type="RefSeq" id="WP_220636448.1">
    <property type="nucleotide sequence ID" value="NZ_CAJQUM010000001.1"/>
</dbReference>
<dbReference type="SUPFAM" id="SSF49777">
    <property type="entry name" value="PEBP-like"/>
    <property type="match status" value="1"/>
</dbReference>
<organism evidence="1 2">
    <name type="scientific">Georgfuchsia toluolica</name>
    <dbReference type="NCBI Taxonomy" id="424218"/>
    <lineage>
        <taxon>Bacteria</taxon>
        <taxon>Pseudomonadati</taxon>
        <taxon>Pseudomonadota</taxon>
        <taxon>Betaproteobacteria</taxon>
        <taxon>Nitrosomonadales</taxon>
        <taxon>Sterolibacteriaceae</taxon>
        <taxon>Georgfuchsia</taxon>
    </lineage>
</organism>
<dbReference type="CDD" id="cd00865">
    <property type="entry name" value="PEBP_bact_arch"/>
    <property type="match status" value="1"/>
</dbReference>
<evidence type="ECO:0000313" key="1">
    <source>
        <dbReference type="EMBL" id="CAG4884616.1"/>
    </source>
</evidence>
<dbReference type="NCBIfam" id="TIGR00481">
    <property type="entry name" value="YbhB/YbcL family Raf kinase inhibitor-like protein"/>
    <property type="match status" value="1"/>
</dbReference>
<name>A0A916J943_9PROT</name>
<reference evidence="1" key="1">
    <citation type="submission" date="2021-04" db="EMBL/GenBank/DDBJ databases">
        <authorList>
            <person name="Hornung B."/>
        </authorList>
    </citation>
    <scope>NUCLEOTIDE SEQUENCE</scope>
    <source>
        <strain evidence="1">G5G6</strain>
    </source>
</reference>
<dbReference type="PANTHER" id="PTHR30289">
    <property type="entry name" value="UNCHARACTERIZED PROTEIN YBCL-RELATED"/>
    <property type="match status" value="1"/>
</dbReference>
<dbReference type="Proteomes" id="UP000742786">
    <property type="component" value="Unassembled WGS sequence"/>
</dbReference>
<dbReference type="InterPro" id="IPR036610">
    <property type="entry name" value="PEBP-like_sf"/>
</dbReference>
<dbReference type="AlphaFoldDB" id="A0A916J943"/>
<dbReference type="EMBL" id="CAJQUM010000001">
    <property type="protein sequence ID" value="CAG4884616.1"/>
    <property type="molecule type" value="Genomic_DNA"/>
</dbReference>
<comment type="caution">
    <text evidence="1">The sequence shown here is derived from an EMBL/GenBank/DDBJ whole genome shotgun (WGS) entry which is preliminary data.</text>
</comment>
<evidence type="ECO:0000313" key="2">
    <source>
        <dbReference type="Proteomes" id="UP000742786"/>
    </source>
</evidence>
<dbReference type="InterPro" id="IPR005247">
    <property type="entry name" value="YbhB_YbcL/LppC-like"/>
</dbReference>
<dbReference type="PANTHER" id="PTHR30289:SF1">
    <property type="entry name" value="PEBP (PHOSPHATIDYLETHANOLAMINE-BINDING PROTEIN) FAMILY PROTEIN"/>
    <property type="match status" value="1"/>
</dbReference>
<sequence length="157" mass="16994">MKLSSSAFAHLAEIPQQYTCEGSDQSPPLTWSEVPAGAKSLALIVDDPDAPDPAAPKMTWVHWVLYNIAPHSTGIATGSAGKPELPPGTLEGLNDWKRTGYGGPCPPIGRHRYFHKLYALDVVLPVLQPATKASLEKAMQGHVIAQCELMGHYQKKK</sequence>
<gene>
    <name evidence="1" type="ORF">GTOL_12499</name>
</gene>